<dbReference type="Proteomes" id="UP001596956">
    <property type="component" value="Unassembled WGS sequence"/>
</dbReference>
<name>A0ABW3BE00_9ACTN</name>
<accession>A0ABW3BE00</accession>
<evidence type="ECO:0000256" key="1">
    <source>
        <dbReference type="SAM" id="MobiDB-lite"/>
    </source>
</evidence>
<feature type="region of interest" description="Disordered" evidence="1">
    <location>
        <begin position="34"/>
        <end position="53"/>
    </location>
</feature>
<dbReference type="EMBL" id="JBHTHR010000129">
    <property type="protein sequence ID" value="MFD0800983.1"/>
    <property type="molecule type" value="Genomic_DNA"/>
</dbReference>
<sequence length="83" mass="9248">MRILSSSAREWRARVLPPPTGRHAAARVRPYITRWPVTDPPPEPEPLLEADGLDPSPVRPYVLAWEAQRAQTEDAGERVLAGV</sequence>
<evidence type="ECO:0000313" key="2">
    <source>
        <dbReference type="EMBL" id="MFD0800983.1"/>
    </source>
</evidence>
<keyword evidence="3" id="KW-1185">Reference proteome</keyword>
<protein>
    <submittedName>
        <fullName evidence="2">Uncharacterized protein</fullName>
    </submittedName>
</protein>
<gene>
    <name evidence="2" type="ORF">ACFQZU_06575</name>
</gene>
<organism evidence="2 3">
    <name type="scientific">Streptomonospora algeriensis</name>
    <dbReference type="NCBI Taxonomy" id="995084"/>
    <lineage>
        <taxon>Bacteria</taxon>
        <taxon>Bacillati</taxon>
        <taxon>Actinomycetota</taxon>
        <taxon>Actinomycetes</taxon>
        <taxon>Streptosporangiales</taxon>
        <taxon>Nocardiopsidaceae</taxon>
        <taxon>Streptomonospora</taxon>
    </lineage>
</organism>
<comment type="caution">
    <text evidence="2">The sequence shown here is derived from an EMBL/GenBank/DDBJ whole genome shotgun (WGS) entry which is preliminary data.</text>
</comment>
<reference evidence="3" key="1">
    <citation type="journal article" date="2019" name="Int. J. Syst. Evol. Microbiol.">
        <title>The Global Catalogue of Microorganisms (GCM) 10K type strain sequencing project: providing services to taxonomists for standard genome sequencing and annotation.</title>
        <authorList>
            <consortium name="The Broad Institute Genomics Platform"/>
            <consortium name="The Broad Institute Genome Sequencing Center for Infectious Disease"/>
            <person name="Wu L."/>
            <person name="Ma J."/>
        </authorList>
    </citation>
    <scope>NUCLEOTIDE SEQUENCE [LARGE SCALE GENOMIC DNA]</scope>
    <source>
        <strain evidence="3">CCUG 63369</strain>
    </source>
</reference>
<evidence type="ECO:0000313" key="3">
    <source>
        <dbReference type="Proteomes" id="UP001596956"/>
    </source>
</evidence>
<proteinExistence type="predicted"/>